<gene>
    <name evidence="10" type="ORF">MSAR_34940</name>
</gene>
<evidence type="ECO:0000256" key="4">
    <source>
        <dbReference type="ARBA" id="ARBA00022746"/>
    </source>
</evidence>
<dbReference type="NCBIfam" id="TIGR03462">
    <property type="entry name" value="CarR_dom_SF"/>
    <property type="match status" value="1"/>
</dbReference>
<feature type="transmembrane region" description="Helical" evidence="8">
    <location>
        <begin position="79"/>
        <end position="103"/>
    </location>
</feature>
<dbReference type="GO" id="GO:0016872">
    <property type="term" value="F:intramolecular lyase activity"/>
    <property type="evidence" value="ECO:0007669"/>
    <property type="project" value="InterPro"/>
</dbReference>
<dbReference type="GO" id="GO:0016117">
    <property type="term" value="P:carotenoid biosynthetic process"/>
    <property type="evidence" value="ECO:0007669"/>
    <property type="project" value="UniProtKB-KW"/>
</dbReference>
<feature type="transmembrane region" description="Helical" evidence="8">
    <location>
        <begin position="34"/>
        <end position="59"/>
    </location>
</feature>
<accession>A0A7I7SU91</accession>
<comment type="subcellular location">
    <subcellularLocation>
        <location evidence="1">Membrane</location>
        <topology evidence="1">Multi-pass membrane protein</topology>
    </subcellularLocation>
</comment>
<dbReference type="InterPro" id="IPR017825">
    <property type="entry name" value="Lycopene_cyclase_dom"/>
</dbReference>
<keyword evidence="4" id="KW-0125">Carotenoid biosynthesis</keyword>
<keyword evidence="5 8" id="KW-1133">Transmembrane helix</keyword>
<evidence type="ECO:0000256" key="3">
    <source>
        <dbReference type="ARBA" id="ARBA00022692"/>
    </source>
</evidence>
<comment type="pathway">
    <text evidence="2">Carotenoid biosynthesis.</text>
</comment>
<evidence type="ECO:0000313" key="11">
    <source>
        <dbReference type="Proteomes" id="UP000466445"/>
    </source>
</evidence>
<evidence type="ECO:0000259" key="9">
    <source>
        <dbReference type="Pfam" id="PF18916"/>
    </source>
</evidence>
<keyword evidence="7" id="KW-0413">Isomerase</keyword>
<evidence type="ECO:0000256" key="1">
    <source>
        <dbReference type="ARBA" id="ARBA00004141"/>
    </source>
</evidence>
<feature type="domain" description="Lycopene cyclase" evidence="9">
    <location>
        <begin position="21"/>
        <end position="94"/>
    </location>
</feature>
<evidence type="ECO:0000256" key="7">
    <source>
        <dbReference type="ARBA" id="ARBA00023235"/>
    </source>
</evidence>
<evidence type="ECO:0000256" key="6">
    <source>
        <dbReference type="ARBA" id="ARBA00023136"/>
    </source>
</evidence>
<dbReference type="Pfam" id="PF18916">
    <property type="entry name" value="Lycopene_cyc"/>
    <property type="match status" value="1"/>
</dbReference>
<name>A0A7I7SU91_9MYCO</name>
<dbReference type="GO" id="GO:0045436">
    <property type="term" value="F:lycopene beta cyclase activity"/>
    <property type="evidence" value="ECO:0007669"/>
    <property type="project" value="UniProtKB-ARBA"/>
</dbReference>
<proteinExistence type="predicted"/>
<feature type="transmembrane region" description="Helical" evidence="8">
    <location>
        <begin position="6"/>
        <end position="27"/>
    </location>
</feature>
<sequence length="107" mass="11724">MDHWQYLIVLGACLLITAPLEFLGAGVYRQPVRLLLSVGPVAAVFVMWDAIAIAGQVWSYNPRYISGVDVGFSIPLEELLFFIVIPICGLLTYSAVSTILGALRGRR</sequence>
<dbReference type="Proteomes" id="UP000466445">
    <property type="component" value="Chromosome"/>
</dbReference>
<organism evidence="10 11">
    <name type="scientific">Mycolicibacterium sarraceniae</name>
    <dbReference type="NCBI Taxonomy" id="1534348"/>
    <lineage>
        <taxon>Bacteria</taxon>
        <taxon>Bacillati</taxon>
        <taxon>Actinomycetota</taxon>
        <taxon>Actinomycetes</taxon>
        <taxon>Mycobacteriales</taxon>
        <taxon>Mycobacteriaceae</taxon>
        <taxon>Mycolicibacterium</taxon>
    </lineage>
</organism>
<dbReference type="AlphaFoldDB" id="A0A7I7SU91"/>
<keyword evidence="6 8" id="KW-0472">Membrane</keyword>
<dbReference type="GO" id="GO:0016020">
    <property type="term" value="C:membrane"/>
    <property type="evidence" value="ECO:0007669"/>
    <property type="project" value="UniProtKB-SubCell"/>
</dbReference>
<evidence type="ECO:0000256" key="5">
    <source>
        <dbReference type="ARBA" id="ARBA00022989"/>
    </source>
</evidence>
<evidence type="ECO:0000256" key="8">
    <source>
        <dbReference type="SAM" id="Phobius"/>
    </source>
</evidence>
<evidence type="ECO:0000313" key="10">
    <source>
        <dbReference type="EMBL" id="BBY60358.1"/>
    </source>
</evidence>
<reference evidence="10 11" key="1">
    <citation type="journal article" date="2019" name="Emerg. Microbes Infect.">
        <title>Comprehensive subspecies identification of 175 nontuberculous mycobacteria species based on 7547 genomic profiles.</title>
        <authorList>
            <person name="Matsumoto Y."/>
            <person name="Kinjo T."/>
            <person name="Motooka D."/>
            <person name="Nabeya D."/>
            <person name="Jung N."/>
            <person name="Uechi K."/>
            <person name="Horii T."/>
            <person name="Iida T."/>
            <person name="Fujita J."/>
            <person name="Nakamura S."/>
        </authorList>
    </citation>
    <scope>NUCLEOTIDE SEQUENCE [LARGE SCALE GENOMIC DNA]</scope>
    <source>
        <strain evidence="10 11">JCM 30395</strain>
    </source>
</reference>
<keyword evidence="11" id="KW-1185">Reference proteome</keyword>
<evidence type="ECO:0000256" key="2">
    <source>
        <dbReference type="ARBA" id="ARBA00004829"/>
    </source>
</evidence>
<dbReference type="KEGG" id="msar:MSAR_34940"/>
<dbReference type="RefSeq" id="WP_163698866.1">
    <property type="nucleotide sequence ID" value="NZ_AP022595.1"/>
</dbReference>
<protein>
    <submittedName>
        <fullName evidence="10">Lycopene cyclase</fullName>
    </submittedName>
</protein>
<dbReference type="EMBL" id="AP022595">
    <property type="protein sequence ID" value="BBY60358.1"/>
    <property type="molecule type" value="Genomic_DNA"/>
</dbReference>
<keyword evidence="3 8" id="KW-0812">Transmembrane</keyword>